<dbReference type="PANTHER" id="PTHR47577">
    <property type="entry name" value="THAP DOMAIN-CONTAINING PROTEIN 6"/>
    <property type="match status" value="1"/>
</dbReference>
<gene>
    <name evidence="4" type="ORF">FWK35_00037143</name>
</gene>
<evidence type="ECO:0008006" key="6">
    <source>
        <dbReference type="Google" id="ProtNLM"/>
    </source>
</evidence>
<accession>A0A6G0VJV8</accession>
<dbReference type="Proteomes" id="UP000478052">
    <property type="component" value="Unassembled WGS sequence"/>
</dbReference>
<dbReference type="InterPro" id="IPR048366">
    <property type="entry name" value="TNP-like_GBD"/>
</dbReference>
<dbReference type="OrthoDB" id="6590623at2759"/>
<feature type="non-terminal residue" evidence="4">
    <location>
        <position position="528"/>
    </location>
</feature>
<evidence type="ECO:0000313" key="4">
    <source>
        <dbReference type="EMBL" id="KAF0691686.1"/>
    </source>
</evidence>
<dbReference type="Pfam" id="PF21789">
    <property type="entry name" value="TNP-like_RNaseH_C"/>
    <property type="match status" value="1"/>
</dbReference>
<evidence type="ECO:0000259" key="3">
    <source>
        <dbReference type="Pfam" id="PF21789"/>
    </source>
</evidence>
<sequence length="528" mass="60966">MFDEMALEAGLQYDKHKDYVFGLEDFGLDRNPSSFADHVLTFMIRGIRKKYKQPICFYFIKGTTKTHRLVQCIKKVVQKILSTGLNIVATVSDQGSTNVAAINVLIEKTHQYCLENKIENQYNGYLVCDQDIIHIYDPPHLLKSIRNNLLTKNVKFNWRGKEQIASWEHLVNLYDIDKTYENLDIRNLPKITEAHVYKDKIKKMKVSPAAQIFSHNVASTMRLMCDMAPDNIKLGRKAVGTADFCLFMDMLFDSVNASSVRAMKGKNLRSAVTSNSKHISIWNEAMTVFNSMTFVDNRGKISKPPCIKNWITTLKGFKSLWFKLNKEGFKYLITRNINQDPLECLFGQFRQLSGRNINPDCYHFVNSFKTLLLNNFSSIKSKETNCQQNEIDTLSNLKSFLTCHNINEAEVPIKINFLNINSITNINKTNHVNDMTVSYVAGFLMKKNLSWILQCDTCKFEYNCENITNPLIKIRQYDNVKHGLCNPSTKLFHFIKEVLIICSCCINDIYHERNLSKQLILIIEMNLE</sequence>
<dbReference type="InterPro" id="IPR048365">
    <property type="entry name" value="TNP-like_RNaseH_N"/>
</dbReference>
<organism evidence="4 5">
    <name type="scientific">Aphis craccivora</name>
    <name type="common">Cowpea aphid</name>
    <dbReference type="NCBI Taxonomy" id="307492"/>
    <lineage>
        <taxon>Eukaryota</taxon>
        <taxon>Metazoa</taxon>
        <taxon>Ecdysozoa</taxon>
        <taxon>Arthropoda</taxon>
        <taxon>Hexapoda</taxon>
        <taxon>Insecta</taxon>
        <taxon>Pterygota</taxon>
        <taxon>Neoptera</taxon>
        <taxon>Paraneoptera</taxon>
        <taxon>Hemiptera</taxon>
        <taxon>Sternorrhyncha</taxon>
        <taxon>Aphidomorpha</taxon>
        <taxon>Aphidoidea</taxon>
        <taxon>Aphididae</taxon>
        <taxon>Aphidini</taxon>
        <taxon>Aphis</taxon>
        <taxon>Aphis</taxon>
    </lineage>
</organism>
<dbReference type="Pfam" id="PF21787">
    <property type="entry name" value="TNP-like_RNaseH_N"/>
    <property type="match status" value="1"/>
</dbReference>
<reference evidence="4 5" key="1">
    <citation type="submission" date="2019-08" db="EMBL/GenBank/DDBJ databases">
        <title>Whole genome of Aphis craccivora.</title>
        <authorList>
            <person name="Voronova N.V."/>
            <person name="Shulinski R.S."/>
            <person name="Bandarenka Y.V."/>
            <person name="Zhorov D.G."/>
            <person name="Warner D."/>
        </authorList>
    </citation>
    <scope>NUCLEOTIDE SEQUENCE [LARGE SCALE GENOMIC DNA]</scope>
    <source>
        <strain evidence="4">180601</strain>
        <tissue evidence="4">Whole Body</tissue>
    </source>
</reference>
<dbReference type="AlphaFoldDB" id="A0A6G0VJV8"/>
<keyword evidence="5" id="KW-1185">Reference proteome</keyword>
<comment type="caution">
    <text evidence="4">The sequence shown here is derived from an EMBL/GenBank/DDBJ whole genome shotgun (WGS) entry which is preliminary data.</text>
</comment>
<dbReference type="EMBL" id="VUJU01015877">
    <property type="protein sequence ID" value="KAF0691686.1"/>
    <property type="molecule type" value="Genomic_DNA"/>
</dbReference>
<dbReference type="Pfam" id="PF21788">
    <property type="entry name" value="TNP-like_GBD"/>
    <property type="match status" value="1"/>
</dbReference>
<evidence type="ECO:0000313" key="5">
    <source>
        <dbReference type="Proteomes" id="UP000478052"/>
    </source>
</evidence>
<evidence type="ECO:0000259" key="2">
    <source>
        <dbReference type="Pfam" id="PF21788"/>
    </source>
</evidence>
<protein>
    <recommendedName>
        <fullName evidence="6">THAP-type domain-containing protein</fullName>
    </recommendedName>
</protein>
<feature type="domain" description="Transposable element P transposase-like GTP-binding insertion" evidence="2">
    <location>
        <begin position="140"/>
        <end position="263"/>
    </location>
</feature>
<proteinExistence type="predicted"/>
<name>A0A6G0VJV8_APHCR</name>
<dbReference type="PANTHER" id="PTHR47577:SF2">
    <property type="entry name" value="THAP DOMAIN CONTAINING 9"/>
    <property type="match status" value="1"/>
</dbReference>
<feature type="domain" description="Transposable element P transposase-like RNase H C-terminal" evidence="3">
    <location>
        <begin position="337"/>
        <end position="369"/>
    </location>
</feature>
<dbReference type="InterPro" id="IPR048367">
    <property type="entry name" value="TNP-like_RNaseH_C"/>
</dbReference>
<feature type="domain" description="Transposable element P transposase-like RNase H" evidence="1">
    <location>
        <begin position="1"/>
        <end position="105"/>
    </location>
</feature>
<evidence type="ECO:0000259" key="1">
    <source>
        <dbReference type="Pfam" id="PF21787"/>
    </source>
</evidence>